<keyword evidence="4" id="KW-1185">Reference proteome</keyword>
<feature type="domain" description="Transcription regulator PadR C-terminal" evidence="2">
    <location>
        <begin position="98"/>
        <end position="179"/>
    </location>
</feature>
<dbReference type="RefSeq" id="WP_036172289.1">
    <property type="nucleotide sequence ID" value="NZ_AVCZ01000003.1"/>
</dbReference>
<evidence type="ECO:0000313" key="4">
    <source>
        <dbReference type="Proteomes" id="UP000030595"/>
    </source>
</evidence>
<dbReference type="SUPFAM" id="SSF46785">
    <property type="entry name" value="Winged helix' DNA-binding domain"/>
    <property type="match status" value="1"/>
</dbReference>
<dbReference type="PANTHER" id="PTHR43252:SF6">
    <property type="entry name" value="NEGATIVE TRANSCRIPTION REGULATOR PADR"/>
    <property type="match status" value="1"/>
</dbReference>
<dbReference type="Pfam" id="PF10400">
    <property type="entry name" value="Vir_act_alpha_C"/>
    <property type="match status" value="1"/>
</dbReference>
<dbReference type="InterPro" id="IPR036390">
    <property type="entry name" value="WH_DNA-bd_sf"/>
</dbReference>
<dbReference type="eggNOG" id="COG1695">
    <property type="taxonomic scope" value="Bacteria"/>
</dbReference>
<dbReference type="InterPro" id="IPR018309">
    <property type="entry name" value="Tscrpt_reg_PadR_C"/>
</dbReference>
<comment type="caution">
    <text evidence="3">The sequence shown here is derived from an EMBL/GenBank/DDBJ whole genome shotgun (WGS) entry which is preliminary data.</text>
</comment>
<sequence>MTNYNDTTYAILGILTTDCKSGYSIKQFIDRSLNHFWKISYGQIYPTLKFIVQEGLAEVQISSNPGKPDKNEYNLTSKGRDVLKNWLEQPMKQLPIERNEILLKLFFGRYQSHKKTVSLIQNYKQELEKRYQTYVAIEQSIMDFNPNDDDAVYWLFTLDYGKRTTKAALEWCEYTLDKLFIKEE</sequence>
<feature type="domain" description="Transcription regulator PadR N-terminal" evidence="1">
    <location>
        <begin position="11"/>
        <end position="84"/>
    </location>
</feature>
<dbReference type="OrthoDB" id="9783723at2"/>
<dbReference type="Pfam" id="PF03551">
    <property type="entry name" value="PadR"/>
    <property type="match status" value="1"/>
</dbReference>
<dbReference type="InterPro" id="IPR005149">
    <property type="entry name" value="Tscrpt_reg_PadR_N"/>
</dbReference>
<dbReference type="Proteomes" id="UP000030595">
    <property type="component" value="Unassembled WGS sequence"/>
</dbReference>
<reference evidence="3 4" key="1">
    <citation type="submission" date="2014-02" db="EMBL/GenBank/DDBJ databases">
        <title>Draft genome sequence of Lysinibacillus massiliensis CCUG 49529.</title>
        <authorList>
            <person name="Zhang F."/>
            <person name="Wang G."/>
            <person name="Zhang L."/>
        </authorList>
    </citation>
    <scope>NUCLEOTIDE SEQUENCE [LARGE SCALE GENOMIC DNA]</scope>
    <source>
        <strain evidence="3 4">CCUG 49529</strain>
    </source>
</reference>
<dbReference type="Gene3D" id="6.10.140.190">
    <property type="match status" value="1"/>
</dbReference>
<dbReference type="AlphaFoldDB" id="A0A0A3J9Q1"/>
<dbReference type="PANTHER" id="PTHR43252">
    <property type="entry name" value="TRANSCRIPTIONAL REGULATOR YQJI"/>
    <property type="match status" value="1"/>
</dbReference>
<proteinExistence type="predicted"/>
<evidence type="ECO:0000259" key="2">
    <source>
        <dbReference type="Pfam" id="PF10400"/>
    </source>
</evidence>
<evidence type="ECO:0000313" key="3">
    <source>
        <dbReference type="EMBL" id="KGR91898.1"/>
    </source>
</evidence>
<dbReference type="InterPro" id="IPR036388">
    <property type="entry name" value="WH-like_DNA-bd_sf"/>
</dbReference>
<protein>
    <submittedName>
        <fullName evidence="3">Transcriptional regulator</fullName>
    </submittedName>
</protein>
<dbReference type="EMBL" id="JPVQ01000003">
    <property type="protein sequence ID" value="KGR91898.1"/>
    <property type="molecule type" value="Genomic_DNA"/>
</dbReference>
<evidence type="ECO:0000259" key="1">
    <source>
        <dbReference type="Pfam" id="PF03551"/>
    </source>
</evidence>
<gene>
    <name evidence="3" type="ORF">CD30_03050</name>
</gene>
<accession>A0A0A3J9Q1</accession>
<dbReference type="Gene3D" id="1.10.10.10">
    <property type="entry name" value="Winged helix-like DNA-binding domain superfamily/Winged helix DNA-binding domain"/>
    <property type="match status" value="1"/>
</dbReference>
<organism evidence="3 4">
    <name type="scientific">Ureibacillus massiliensis 4400831 = CIP 108448 = CCUG 49529</name>
    <dbReference type="NCBI Taxonomy" id="1211035"/>
    <lineage>
        <taxon>Bacteria</taxon>
        <taxon>Bacillati</taxon>
        <taxon>Bacillota</taxon>
        <taxon>Bacilli</taxon>
        <taxon>Bacillales</taxon>
        <taxon>Caryophanaceae</taxon>
        <taxon>Ureibacillus</taxon>
    </lineage>
</organism>
<name>A0A0A3J9Q1_9BACL</name>